<dbReference type="SUPFAM" id="SSF55729">
    <property type="entry name" value="Acyl-CoA N-acyltransferases (Nat)"/>
    <property type="match status" value="1"/>
</dbReference>
<dbReference type="Gene3D" id="3.40.630.30">
    <property type="match status" value="1"/>
</dbReference>
<keyword evidence="3" id="KW-1185">Reference proteome</keyword>
<dbReference type="PROSITE" id="PS51186">
    <property type="entry name" value="GNAT"/>
    <property type="match status" value="1"/>
</dbReference>
<feature type="domain" description="N-acetyltransferase" evidence="1">
    <location>
        <begin position="4"/>
        <end position="142"/>
    </location>
</feature>
<gene>
    <name evidence="2" type="ORF">ACFQZW_07605</name>
</gene>
<evidence type="ECO:0000313" key="3">
    <source>
        <dbReference type="Proteomes" id="UP001597032"/>
    </source>
</evidence>
<organism evidence="2 3">
    <name type="scientific">Lutibacter aestuarii</name>
    <dbReference type="NCBI Taxonomy" id="861111"/>
    <lineage>
        <taxon>Bacteria</taxon>
        <taxon>Pseudomonadati</taxon>
        <taxon>Bacteroidota</taxon>
        <taxon>Flavobacteriia</taxon>
        <taxon>Flavobacteriales</taxon>
        <taxon>Flavobacteriaceae</taxon>
        <taxon>Lutibacter</taxon>
    </lineage>
</organism>
<evidence type="ECO:0000313" key="2">
    <source>
        <dbReference type="EMBL" id="MFD0761942.1"/>
    </source>
</evidence>
<dbReference type="Proteomes" id="UP001597032">
    <property type="component" value="Unassembled WGS sequence"/>
</dbReference>
<dbReference type="CDD" id="cd04301">
    <property type="entry name" value="NAT_SF"/>
    <property type="match status" value="1"/>
</dbReference>
<dbReference type="EMBL" id="JBHTIC010000008">
    <property type="protein sequence ID" value="MFD0761942.1"/>
    <property type="molecule type" value="Genomic_DNA"/>
</dbReference>
<evidence type="ECO:0000259" key="1">
    <source>
        <dbReference type="PROSITE" id="PS51186"/>
    </source>
</evidence>
<name>A0ABW2Z540_9FLAO</name>
<sequence length="142" mass="16773">MQNIEIKLISKKHILNILPLLKELNTTTKETILKKRVLEMSTYQNYKCVGVYIDKQLIGITGLWHLTRHYCGKTIEPDHVIISDTYRNKGIGKILFKWIHNYAQKNGYEASELNTYINNIKSHKFYELKGYKKLGFHYLKII</sequence>
<dbReference type="RefSeq" id="WP_298262243.1">
    <property type="nucleotide sequence ID" value="NZ_JBHTIC010000008.1"/>
</dbReference>
<protein>
    <submittedName>
        <fullName evidence="2">GNAT family N-acetyltransferase</fullName>
    </submittedName>
</protein>
<accession>A0ABW2Z540</accession>
<dbReference type="InterPro" id="IPR016181">
    <property type="entry name" value="Acyl_CoA_acyltransferase"/>
</dbReference>
<proteinExistence type="predicted"/>
<reference evidence="3" key="1">
    <citation type="journal article" date="2019" name="Int. J. Syst. Evol. Microbiol.">
        <title>The Global Catalogue of Microorganisms (GCM) 10K type strain sequencing project: providing services to taxonomists for standard genome sequencing and annotation.</title>
        <authorList>
            <consortium name="The Broad Institute Genomics Platform"/>
            <consortium name="The Broad Institute Genome Sequencing Center for Infectious Disease"/>
            <person name="Wu L."/>
            <person name="Ma J."/>
        </authorList>
    </citation>
    <scope>NUCLEOTIDE SEQUENCE [LARGE SCALE GENOMIC DNA]</scope>
    <source>
        <strain evidence="3">CCUG 60022</strain>
    </source>
</reference>
<dbReference type="InterPro" id="IPR000182">
    <property type="entry name" value="GNAT_dom"/>
</dbReference>
<dbReference type="Pfam" id="PF00583">
    <property type="entry name" value="Acetyltransf_1"/>
    <property type="match status" value="1"/>
</dbReference>
<comment type="caution">
    <text evidence="2">The sequence shown here is derived from an EMBL/GenBank/DDBJ whole genome shotgun (WGS) entry which is preliminary data.</text>
</comment>